<dbReference type="AlphaFoldDB" id="A0A396S2W1"/>
<evidence type="ECO:0000313" key="1">
    <source>
        <dbReference type="EMBL" id="RHW30951.1"/>
    </source>
</evidence>
<comment type="caution">
    <text evidence="1">The sequence shown here is derived from an EMBL/GenBank/DDBJ whole genome shotgun (WGS) entry which is preliminary data.</text>
</comment>
<protein>
    <submittedName>
        <fullName evidence="1">Uncharacterized protein</fullName>
    </submittedName>
</protein>
<dbReference type="Proteomes" id="UP000265692">
    <property type="component" value="Unassembled WGS sequence"/>
</dbReference>
<evidence type="ECO:0000313" key="2">
    <source>
        <dbReference type="Proteomes" id="UP000265692"/>
    </source>
</evidence>
<dbReference type="OrthoDB" id="2455932at2"/>
<reference evidence="1 2" key="1">
    <citation type="submission" date="2018-08" db="EMBL/GenBank/DDBJ databases">
        <title>Lysinibacillus sp. YLB-03 draft genome sequence.</title>
        <authorList>
            <person name="Yu L."/>
        </authorList>
    </citation>
    <scope>NUCLEOTIDE SEQUENCE [LARGE SCALE GENOMIC DNA]</scope>
    <source>
        <strain evidence="1 2">YLB-03</strain>
    </source>
</reference>
<name>A0A396S2W1_9BACL</name>
<sequence length="159" mass="19387">MAKEIINIEYPTKTYDTSKMDSWTEEQWREWRGESEDDIGIQILLMNDDEFYLKIMGIYYNEASEDMFFEFNTQNKLDRNINIQFGSWIIEDTVYNLSHVKPHYMEKHSELRGFQRYVKRTYLESWDDVAIEVNILDAETNINIRELEFHIKKRFIQVF</sequence>
<gene>
    <name evidence="1" type="ORF">D1B33_18115</name>
</gene>
<accession>A0A396S2W1</accession>
<proteinExistence type="predicted"/>
<dbReference type="EMBL" id="QWEI01000020">
    <property type="protein sequence ID" value="RHW30951.1"/>
    <property type="molecule type" value="Genomic_DNA"/>
</dbReference>
<keyword evidence="2" id="KW-1185">Reference proteome</keyword>
<organism evidence="1 2">
    <name type="scientific">Ureibacillus yapensis</name>
    <dbReference type="NCBI Taxonomy" id="2304605"/>
    <lineage>
        <taxon>Bacteria</taxon>
        <taxon>Bacillati</taxon>
        <taxon>Bacillota</taxon>
        <taxon>Bacilli</taxon>
        <taxon>Bacillales</taxon>
        <taxon>Caryophanaceae</taxon>
        <taxon>Ureibacillus</taxon>
    </lineage>
</organism>
<dbReference type="RefSeq" id="WP_118877817.1">
    <property type="nucleotide sequence ID" value="NZ_QWEI01000020.1"/>
</dbReference>